<proteinExistence type="predicted"/>
<accession>A0A1C3XTK0</accession>
<evidence type="ECO:0000313" key="1">
    <source>
        <dbReference type="EMBL" id="SCB55525.1"/>
    </source>
</evidence>
<evidence type="ECO:0000313" key="2">
    <source>
        <dbReference type="Proteomes" id="UP000199184"/>
    </source>
</evidence>
<organism evidence="1 2">
    <name type="scientific">Bradyrhizobium shewense</name>
    <dbReference type="NCBI Taxonomy" id="1761772"/>
    <lineage>
        <taxon>Bacteria</taxon>
        <taxon>Pseudomonadati</taxon>
        <taxon>Pseudomonadota</taxon>
        <taxon>Alphaproteobacteria</taxon>
        <taxon>Hyphomicrobiales</taxon>
        <taxon>Nitrobacteraceae</taxon>
        <taxon>Bradyrhizobium</taxon>
    </lineage>
</organism>
<gene>
    <name evidence="1" type="ORF">GA0061098_10445</name>
</gene>
<dbReference type="InterPro" id="IPR007487">
    <property type="entry name" value="ABC_transpt-TYRBP-like"/>
</dbReference>
<reference evidence="2" key="1">
    <citation type="submission" date="2016-08" db="EMBL/GenBank/DDBJ databases">
        <authorList>
            <person name="Varghese N."/>
            <person name="Submissions Spin"/>
        </authorList>
    </citation>
    <scope>NUCLEOTIDE SEQUENCE [LARGE SCALE GENOMIC DNA]</scope>
    <source>
        <strain evidence="2">ERR11</strain>
    </source>
</reference>
<name>A0A1C3XTK0_9BRAD</name>
<dbReference type="Proteomes" id="UP000199184">
    <property type="component" value="Unassembled WGS sequence"/>
</dbReference>
<dbReference type="PANTHER" id="PTHR35271:SF1">
    <property type="entry name" value="ABC TRANSPORTER, SUBSTRATE-BINDING LIPOPROTEIN"/>
    <property type="match status" value="1"/>
</dbReference>
<dbReference type="PANTHER" id="PTHR35271">
    <property type="entry name" value="ABC TRANSPORTER, SUBSTRATE-BINDING LIPOPROTEIN-RELATED"/>
    <property type="match status" value="1"/>
</dbReference>
<dbReference type="Pfam" id="PF04392">
    <property type="entry name" value="ABC_sub_bind"/>
    <property type="match status" value="1"/>
</dbReference>
<keyword evidence="2" id="KW-1185">Reference proteome</keyword>
<protein>
    <submittedName>
        <fullName evidence="1">Putative ABC transport system substrate-binding protein</fullName>
    </submittedName>
</protein>
<dbReference type="AlphaFoldDB" id="A0A1C3XTK0"/>
<dbReference type="EMBL" id="FMAI01000044">
    <property type="protein sequence ID" value="SCB55525.1"/>
    <property type="molecule type" value="Genomic_DNA"/>
</dbReference>
<dbReference type="CDD" id="cd06325">
    <property type="entry name" value="PBP1_ABC_unchar_transporter"/>
    <property type="match status" value="1"/>
</dbReference>
<dbReference type="Gene3D" id="3.40.50.2300">
    <property type="match status" value="2"/>
</dbReference>
<sequence>MRHLGIMMQLPESSAEGQLRIKAFLGAFGRLGWNEGRNVRIDYRWTAGNRELLDSYARELVDADPDALLAGNGEVARALQRVTRVIPIVFAETIDPVVDGLVAELAHPGGNITGFMMFETSLAGKWLELLRALKPDVKVVAVMYDPTVPASRTLLPTVAQAASAAGLQVSISAVSDETDIKQFFESAHYIPGTGAIQLPGSIMGRYRNLIVKLAAEHRLPMIYGLRDNTVRGGLASYGVDSVRLYEQAASYVDRVLKGEKPADLPVQAATRYELVINLKAAKQLEIEPSPALLARADEVIE</sequence>